<comment type="subcellular location">
    <subcellularLocation>
        <location evidence="1">Secreted</location>
    </subcellularLocation>
</comment>
<feature type="domain" description="C1q" evidence="6">
    <location>
        <begin position="291"/>
        <end position="428"/>
    </location>
</feature>
<dbReference type="Pfam" id="PF00386">
    <property type="entry name" value="C1q"/>
    <property type="match status" value="1"/>
</dbReference>
<evidence type="ECO:0000256" key="2">
    <source>
        <dbReference type="ARBA" id="ARBA00022525"/>
    </source>
</evidence>
<gene>
    <name evidence="7" type="ORF">FSCOSCO3_A005600</name>
</gene>
<dbReference type="SUPFAM" id="SSF49842">
    <property type="entry name" value="TNF-like"/>
    <property type="match status" value="1"/>
</dbReference>
<dbReference type="PROSITE" id="PS50871">
    <property type="entry name" value="C1Q"/>
    <property type="match status" value="1"/>
</dbReference>
<evidence type="ECO:0000313" key="8">
    <source>
        <dbReference type="Proteomes" id="UP001314229"/>
    </source>
</evidence>
<comment type="caution">
    <text evidence="7">The sequence shown here is derived from an EMBL/GenBank/DDBJ whole genome shotgun (WGS) entry which is preliminary data.</text>
</comment>
<feature type="signal peptide" evidence="5">
    <location>
        <begin position="1"/>
        <end position="17"/>
    </location>
</feature>
<sequence length="428" mass="48625">MAMKMLLFLTLFGLASSELKYLRRCDQVHNSIQARSNKPTVCSNYKNTEQLDKTMKNLEKRMNNLKGEIDQKFSSVQEELKMMKLKISTEFNDTREQLQKHGVDVSILKREIQELVEHKERLGGNITGIEERLNITERQLREKKAQLEDLETETKDAFTETQKLLKLYKDGLSHLKSTTQDLEDKVETRLNATKTDFGAKLKEVQDNSEAFSAKLKEQKAEVVTFMEETGSKFSHVDEQLRIQNTSVDQQNSDIDSLKNKNTGITNRLGSVEKRVGEQSKLKPEVDQLKARVNAKVAFSATIIESKDVFTGPRTAGTSKILIFNKVFTNIGNAYNCKTGLFTAPRKGVYHFSFMTFGYSTYYTSGAILVKNGKYQVSTWEFKGPDSSDTTSNTVILELNHRDTVNIILWQGGKINTSVFSGFLVFPTK</sequence>
<accession>A0AAV1PW36</accession>
<dbReference type="PANTHER" id="PTHR22923">
    <property type="entry name" value="CEREBELLIN-RELATED"/>
    <property type="match status" value="1"/>
</dbReference>
<keyword evidence="2" id="KW-0964">Secreted</keyword>
<protein>
    <submittedName>
        <fullName evidence="7">Hyaluronan mediated motility receptor-like</fullName>
    </submittedName>
</protein>
<feature type="coiled-coil region" evidence="4">
    <location>
        <begin position="126"/>
        <end position="160"/>
    </location>
</feature>
<feature type="coiled-coil region" evidence="4">
    <location>
        <begin position="48"/>
        <end position="75"/>
    </location>
</feature>
<keyword evidence="4" id="KW-0175">Coiled coil</keyword>
<reference evidence="7 8" key="1">
    <citation type="submission" date="2024-01" db="EMBL/GenBank/DDBJ databases">
        <authorList>
            <person name="Alioto T."/>
            <person name="Alioto T."/>
            <person name="Gomez Garrido J."/>
        </authorList>
    </citation>
    <scope>NUCLEOTIDE SEQUENCE [LARGE SCALE GENOMIC DNA]</scope>
</reference>
<dbReference type="InterPro" id="IPR050822">
    <property type="entry name" value="Cerebellin_Synaptic_Org"/>
</dbReference>
<evidence type="ECO:0000256" key="4">
    <source>
        <dbReference type="SAM" id="Coils"/>
    </source>
</evidence>
<proteinExistence type="predicted"/>
<dbReference type="PANTHER" id="PTHR22923:SF102">
    <property type="entry name" value="CEREBELLIN 13-RELATED"/>
    <property type="match status" value="1"/>
</dbReference>
<organism evidence="7 8">
    <name type="scientific">Scomber scombrus</name>
    <name type="common">Atlantic mackerel</name>
    <name type="synonym">Scomber vernalis</name>
    <dbReference type="NCBI Taxonomy" id="13677"/>
    <lineage>
        <taxon>Eukaryota</taxon>
        <taxon>Metazoa</taxon>
        <taxon>Chordata</taxon>
        <taxon>Craniata</taxon>
        <taxon>Vertebrata</taxon>
        <taxon>Euteleostomi</taxon>
        <taxon>Actinopterygii</taxon>
        <taxon>Neopterygii</taxon>
        <taxon>Teleostei</taxon>
        <taxon>Neoteleostei</taxon>
        <taxon>Acanthomorphata</taxon>
        <taxon>Pelagiaria</taxon>
        <taxon>Scombriformes</taxon>
        <taxon>Scombridae</taxon>
        <taxon>Scomber</taxon>
    </lineage>
</organism>
<evidence type="ECO:0000256" key="3">
    <source>
        <dbReference type="ARBA" id="ARBA00022729"/>
    </source>
</evidence>
<dbReference type="AlphaFoldDB" id="A0AAV1PW36"/>
<evidence type="ECO:0000259" key="6">
    <source>
        <dbReference type="PROSITE" id="PS50871"/>
    </source>
</evidence>
<dbReference type="InterPro" id="IPR001073">
    <property type="entry name" value="C1q_dom"/>
</dbReference>
<evidence type="ECO:0000313" key="7">
    <source>
        <dbReference type="EMBL" id="CAK6975540.1"/>
    </source>
</evidence>
<dbReference type="GO" id="GO:0005576">
    <property type="term" value="C:extracellular region"/>
    <property type="evidence" value="ECO:0007669"/>
    <property type="project" value="UniProtKB-SubCell"/>
</dbReference>
<keyword evidence="8" id="KW-1185">Reference proteome</keyword>
<dbReference type="Proteomes" id="UP001314229">
    <property type="component" value="Unassembled WGS sequence"/>
</dbReference>
<dbReference type="SMART" id="SM00110">
    <property type="entry name" value="C1Q"/>
    <property type="match status" value="1"/>
</dbReference>
<dbReference type="EMBL" id="CAWUFR010000305">
    <property type="protein sequence ID" value="CAK6975540.1"/>
    <property type="molecule type" value="Genomic_DNA"/>
</dbReference>
<feature type="chain" id="PRO_5043337317" evidence="5">
    <location>
        <begin position="18"/>
        <end position="428"/>
    </location>
</feature>
<keyword evidence="7" id="KW-0675">Receptor</keyword>
<dbReference type="Gene3D" id="2.60.120.40">
    <property type="match status" value="1"/>
</dbReference>
<evidence type="ECO:0000256" key="1">
    <source>
        <dbReference type="ARBA" id="ARBA00004613"/>
    </source>
</evidence>
<dbReference type="PRINTS" id="PR00007">
    <property type="entry name" value="COMPLEMNTC1Q"/>
</dbReference>
<dbReference type="InterPro" id="IPR008983">
    <property type="entry name" value="Tumour_necrosis_fac-like_dom"/>
</dbReference>
<evidence type="ECO:0000256" key="5">
    <source>
        <dbReference type="SAM" id="SignalP"/>
    </source>
</evidence>
<keyword evidence="3 5" id="KW-0732">Signal</keyword>
<name>A0AAV1PW36_SCOSC</name>